<accession>A0A1I7G7Q8</accession>
<evidence type="ECO:0000313" key="1">
    <source>
        <dbReference type="EMBL" id="SFU44286.1"/>
    </source>
</evidence>
<protein>
    <submittedName>
        <fullName evidence="1">Uncharacterized protein</fullName>
    </submittedName>
</protein>
<evidence type="ECO:0000313" key="2">
    <source>
        <dbReference type="Proteomes" id="UP000182491"/>
    </source>
</evidence>
<name>A0A1I7G7Q8_9BACT</name>
<dbReference type="Proteomes" id="UP000182491">
    <property type="component" value="Unassembled WGS sequence"/>
</dbReference>
<organism evidence="1 2">
    <name type="scientific">Pontibacter akesuensis</name>
    <dbReference type="NCBI Taxonomy" id="388950"/>
    <lineage>
        <taxon>Bacteria</taxon>
        <taxon>Pseudomonadati</taxon>
        <taxon>Bacteroidota</taxon>
        <taxon>Cytophagia</taxon>
        <taxon>Cytophagales</taxon>
        <taxon>Hymenobacteraceae</taxon>
        <taxon>Pontibacter</taxon>
    </lineage>
</organism>
<dbReference type="RefSeq" id="WP_262502134.1">
    <property type="nucleotide sequence ID" value="NZ_CP014766.1"/>
</dbReference>
<dbReference type="AlphaFoldDB" id="A0A1I7G7Q8"/>
<sequence>MLQQYIDGKLALHFILHAEAGLRIKKPAPAVYELQGLALIW</sequence>
<keyword evidence="2" id="KW-1185">Reference proteome</keyword>
<proteinExistence type="predicted"/>
<dbReference type="EMBL" id="FPCA01000001">
    <property type="protein sequence ID" value="SFU44286.1"/>
    <property type="molecule type" value="Genomic_DNA"/>
</dbReference>
<reference evidence="2" key="1">
    <citation type="submission" date="2016-10" db="EMBL/GenBank/DDBJ databases">
        <authorList>
            <person name="Varghese N."/>
        </authorList>
    </citation>
    <scope>NUCLEOTIDE SEQUENCE [LARGE SCALE GENOMIC DNA]</scope>
    <source>
        <strain evidence="2">DSM 18820</strain>
    </source>
</reference>
<gene>
    <name evidence="1" type="ORF">SAMN04487941_0778</name>
</gene>